<proteinExistence type="predicted"/>
<organism evidence="2 3">
    <name type="scientific">Lophium mytilinum</name>
    <dbReference type="NCBI Taxonomy" id="390894"/>
    <lineage>
        <taxon>Eukaryota</taxon>
        <taxon>Fungi</taxon>
        <taxon>Dikarya</taxon>
        <taxon>Ascomycota</taxon>
        <taxon>Pezizomycotina</taxon>
        <taxon>Dothideomycetes</taxon>
        <taxon>Pleosporomycetidae</taxon>
        <taxon>Mytilinidiales</taxon>
        <taxon>Mytilinidiaceae</taxon>
        <taxon>Lophium</taxon>
    </lineage>
</organism>
<reference evidence="2" key="1">
    <citation type="journal article" date="2020" name="Stud. Mycol.">
        <title>101 Dothideomycetes genomes: a test case for predicting lifestyles and emergence of pathogens.</title>
        <authorList>
            <person name="Haridas S."/>
            <person name="Albert R."/>
            <person name="Binder M."/>
            <person name="Bloem J."/>
            <person name="Labutti K."/>
            <person name="Salamov A."/>
            <person name="Andreopoulos B."/>
            <person name="Baker S."/>
            <person name="Barry K."/>
            <person name="Bills G."/>
            <person name="Bluhm B."/>
            <person name="Cannon C."/>
            <person name="Castanera R."/>
            <person name="Culley D."/>
            <person name="Daum C."/>
            <person name="Ezra D."/>
            <person name="Gonzalez J."/>
            <person name="Henrissat B."/>
            <person name="Kuo A."/>
            <person name="Liang C."/>
            <person name="Lipzen A."/>
            <person name="Lutzoni F."/>
            <person name="Magnuson J."/>
            <person name="Mondo S."/>
            <person name="Nolan M."/>
            <person name="Ohm R."/>
            <person name="Pangilinan J."/>
            <person name="Park H.-J."/>
            <person name="Ramirez L."/>
            <person name="Alfaro M."/>
            <person name="Sun H."/>
            <person name="Tritt A."/>
            <person name="Yoshinaga Y."/>
            <person name="Zwiers L.-H."/>
            <person name="Turgeon B."/>
            <person name="Goodwin S."/>
            <person name="Spatafora J."/>
            <person name="Crous P."/>
            <person name="Grigoriev I."/>
        </authorList>
    </citation>
    <scope>NUCLEOTIDE SEQUENCE</scope>
    <source>
        <strain evidence="2">CBS 269.34</strain>
    </source>
</reference>
<dbReference type="Proteomes" id="UP000799750">
    <property type="component" value="Unassembled WGS sequence"/>
</dbReference>
<feature type="compositionally biased region" description="Pro residues" evidence="1">
    <location>
        <begin position="71"/>
        <end position="116"/>
    </location>
</feature>
<evidence type="ECO:0000313" key="3">
    <source>
        <dbReference type="Proteomes" id="UP000799750"/>
    </source>
</evidence>
<evidence type="ECO:0000256" key="1">
    <source>
        <dbReference type="SAM" id="MobiDB-lite"/>
    </source>
</evidence>
<dbReference type="EMBL" id="MU004196">
    <property type="protein sequence ID" value="KAF2491192.1"/>
    <property type="molecule type" value="Genomic_DNA"/>
</dbReference>
<protein>
    <submittedName>
        <fullName evidence="2">Uncharacterized protein</fullName>
    </submittedName>
</protein>
<accession>A0A6A6QFY9</accession>
<keyword evidence="3" id="KW-1185">Reference proteome</keyword>
<feature type="compositionally biased region" description="Polar residues" evidence="1">
    <location>
        <begin position="138"/>
        <end position="148"/>
    </location>
</feature>
<gene>
    <name evidence="2" type="ORF">BU16DRAFT_543437</name>
</gene>
<feature type="region of interest" description="Disordered" evidence="1">
    <location>
        <begin position="71"/>
        <end position="202"/>
    </location>
</feature>
<name>A0A6A6QFY9_9PEZI</name>
<evidence type="ECO:0000313" key="2">
    <source>
        <dbReference type="EMBL" id="KAF2491192.1"/>
    </source>
</evidence>
<sequence length="360" mass="39023">MSDGRAPSRSIYPDLPEAELRALAGHMARGSSRGDVLEDTAVEVDLFRAMRANEPLAPSRVALVLAAPPAPTRPAPARPVPPMPTRPAPAPPAPPMPTRPAPAPPLPRAPTSPPSAPERAPRRRLRSPPPPARYALPQTLSSTEQPLTLRQLFLSNPPGARPAGRHPGAHLLGKVTAPPDTAHGPPTSPPPTAPSRSSSWPALQSRGVRVRVAFVPEGGTLSGAGAGYKSGWGWWEVGKLVAEWLITFEVAQLTTRERHTMSRPSRPILDYLEKSLGTSRRRWLEWPSSVIRETVDVRFGTSDIEQPRKRAWKHGDDNGRGGSAGEWRKWAMSGLVPRILDRIRKKLRTTVMTVAGVAQL</sequence>
<dbReference type="AlphaFoldDB" id="A0A6A6QFY9"/>